<protein>
    <submittedName>
        <fullName evidence="1">Uncharacterized protein</fullName>
    </submittedName>
</protein>
<proteinExistence type="predicted"/>
<sequence length="298" mass="33433">MKIYDDATKKCERRHCAVTHSVMIMHKPNPPALSCNLVLLNGPPLLTTIYFHNYLANTHLRCCPDEAETPNQDVSEIRRFARVVVDLISEVRLRAIGNMQHSFGEQIATIGSDLVHWLTVLSLRAQNKKVAIDFHEQPIHTKRLSLINVLRRLHPQLECACLTLAAISDHQAELFHGWVAELKETADDAVARPWIQRIKYLNTAVGTDRVSSSVTEGFSVVEEVFGVGGVVVCVAEESFDQGALLIDATEGLFTFNFEIGLRIGDEIMSGIAIWCGARENKDTRFVLDLRSANFRPFR</sequence>
<keyword evidence="2" id="KW-1185">Reference proteome</keyword>
<dbReference type="Proteomes" id="UP000268093">
    <property type="component" value="Unassembled WGS sequence"/>
</dbReference>
<dbReference type="EMBL" id="RBNI01000130">
    <property type="protein sequence ID" value="RUP52175.1"/>
    <property type="molecule type" value="Genomic_DNA"/>
</dbReference>
<name>A0A433DMX3_9FUNG</name>
<accession>A0A433DMX3</accession>
<organism evidence="1 2">
    <name type="scientific">Jimgerdemannia flammicorona</name>
    <dbReference type="NCBI Taxonomy" id="994334"/>
    <lineage>
        <taxon>Eukaryota</taxon>
        <taxon>Fungi</taxon>
        <taxon>Fungi incertae sedis</taxon>
        <taxon>Mucoromycota</taxon>
        <taxon>Mucoromycotina</taxon>
        <taxon>Endogonomycetes</taxon>
        <taxon>Endogonales</taxon>
        <taxon>Endogonaceae</taxon>
        <taxon>Jimgerdemannia</taxon>
    </lineage>
</organism>
<gene>
    <name evidence="1" type="ORF">BC936DRAFT_138363</name>
</gene>
<comment type="caution">
    <text evidence="1">The sequence shown here is derived from an EMBL/GenBank/DDBJ whole genome shotgun (WGS) entry which is preliminary data.</text>
</comment>
<reference evidence="1 2" key="1">
    <citation type="journal article" date="2018" name="New Phytol.">
        <title>Phylogenomics of Endogonaceae and evolution of mycorrhizas within Mucoromycota.</title>
        <authorList>
            <person name="Chang Y."/>
            <person name="Desiro A."/>
            <person name="Na H."/>
            <person name="Sandor L."/>
            <person name="Lipzen A."/>
            <person name="Clum A."/>
            <person name="Barry K."/>
            <person name="Grigoriev I.V."/>
            <person name="Martin F.M."/>
            <person name="Stajich J.E."/>
            <person name="Smith M.E."/>
            <person name="Bonito G."/>
            <person name="Spatafora J.W."/>
        </authorList>
    </citation>
    <scope>NUCLEOTIDE SEQUENCE [LARGE SCALE GENOMIC DNA]</scope>
    <source>
        <strain evidence="1 2">GMNB39</strain>
    </source>
</reference>
<evidence type="ECO:0000313" key="1">
    <source>
        <dbReference type="EMBL" id="RUP52175.1"/>
    </source>
</evidence>
<dbReference type="AlphaFoldDB" id="A0A433DMX3"/>
<evidence type="ECO:0000313" key="2">
    <source>
        <dbReference type="Proteomes" id="UP000268093"/>
    </source>
</evidence>